<evidence type="ECO:0000313" key="4">
    <source>
        <dbReference type="Proteomes" id="UP000887578"/>
    </source>
</evidence>
<dbReference type="GO" id="GO:0035556">
    <property type="term" value="P:intracellular signal transduction"/>
    <property type="evidence" value="ECO:0007669"/>
    <property type="project" value="TreeGrafter"/>
</dbReference>
<sequence length="97" mass="11258">MRRKIHEVTGHKFMALFLRQPTFCAHCKEFIWGLGKQGYQCQICTVVVHKRCHLEVVWKCPGSKTDALEEIQSEVTEQGLGRFNQRFAIIAVQCYTD</sequence>
<dbReference type="InterPro" id="IPR046349">
    <property type="entry name" value="C1-like_sf"/>
</dbReference>
<accession>A0A914QLV8</accession>
<dbReference type="PRINTS" id="PR00008">
    <property type="entry name" value="DAGPEDOMAIN"/>
</dbReference>
<dbReference type="PROSITE" id="PS50081">
    <property type="entry name" value="ZF_DAG_PE_2"/>
    <property type="match status" value="1"/>
</dbReference>
<evidence type="ECO:0000256" key="2">
    <source>
        <dbReference type="ARBA" id="ARBA00022833"/>
    </source>
</evidence>
<dbReference type="PROSITE" id="PS00479">
    <property type="entry name" value="ZF_DAG_PE_1"/>
    <property type="match status" value="1"/>
</dbReference>
<keyword evidence="2" id="KW-0862">Zinc</keyword>
<dbReference type="SMART" id="SM00109">
    <property type="entry name" value="C1"/>
    <property type="match status" value="1"/>
</dbReference>
<dbReference type="GO" id="GO:0016020">
    <property type="term" value="C:membrane"/>
    <property type="evidence" value="ECO:0007669"/>
    <property type="project" value="UniProtKB-SubCell"/>
</dbReference>
<proteinExistence type="predicted"/>
<evidence type="ECO:0000256" key="1">
    <source>
        <dbReference type="ARBA" id="ARBA00022723"/>
    </source>
</evidence>
<dbReference type="Gene3D" id="3.30.60.20">
    <property type="match status" value="1"/>
</dbReference>
<dbReference type="GO" id="GO:0007200">
    <property type="term" value="P:phospholipase C-activating G protein-coupled receptor signaling pathway"/>
    <property type="evidence" value="ECO:0007669"/>
    <property type="project" value="TreeGrafter"/>
</dbReference>
<dbReference type="Pfam" id="PF00130">
    <property type="entry name" value="C1_1"/>
    <property type="match status" value="1"/>
</dbReference>
<dbReference type="SUPFAM" id="SSF57889">
    <property type="entry name" value="Cysteine-rich domain"/>
    <property type="match status" value="1"/>
</dbReference>
<dbReference type="AlphaFoldDB" id="A0A914QLV8"/>
<dbReference type="GO" id="GO:0008270">
    <property type="term" value="F:zinc ion binding"/>
    <property type="evidence" value="ECO:0007669"/>
    <property type="project" value="UniProtKB-KW"/>
</dbReference>
<dbReference type="WBParaSite" id="PDA_v2.g4682.t1">
    <property type="protein sequence ID" value="PDA_v2.g4682.t1"/>
    <property type="gene ID" value="PDA_v2.g4682"/>
</dbReference>
<dbReference type="Proteomes" id="UP000887578">
    <property type="component" value="Unplaced"/>
</dbReference>
<keyword evidence="1" id="KW-0479">Metal-binding</keyword>
<dbReference type="PANTHER" id="PTHR22968:SF14">
    <property type="entry name" value="PROTEIN KINASE C"/>
    <property type="match status" value="1"/>
</dbReference>
<dbReference type="GO" id="GO:0005829">
    <property type="term" value="C:cytosol"/>
    <property type="evidence" value="ECO:0007669"/>
    <property type="project" value="TreeGrafter"/>
</dbReference>
<organism evidence="4 5">
    <name type="scientific">Panagrolaimus davidi</name>
    <dbReference type="NCBI Taxonomy" id="227884"/>
    <lineage>
        <taxon>Eukaryota</taxon>
        <taxon>Metazoa</taxon>
        <taxon>Ecdysozoa</taxon>
        <taxon>Nematoda</taxon>
        <taxon>Chromadorea</taxon>
        <taxon>Rhabditida</taxon>
        <taxon>Tylenchina</taxon>
        <taxon>Panagrolaimomorpha</taxon>
        <taxon>Panagrolaimoidea</taxon>
        <taxon>Panagrolaimidae</taxon>
        <taxon>Panagrolaimus</taxon>
    </lineage>
</organism>
<keyword evidence="4" id="KW-1185">Reference proteome</keyword>
<name>A0A914QLV8_9BILA</name>
<feature type="domain" description="Phorbol-ester/DAG-type" evidence="3">
    <location>
        <begin position="10"/>
        <end position="60"/>
    </location>
</feature>
<protein>
    <submittedName>
        <fullName evidence="5">Phorbol-ester/DAG-type domain-containing protein</fullName>
    </submittedName>
</protein>
<dbReference type="FunFam" id="3.30.60.20:FF:000063">
    <property type="entry name" value="Protein kinase C"/>
    <property type="match status" value="1"/>
</dbReference>
<dbReference type="PANTHER" id="PTHR22968">
    <property type="entry name" value="PROTEIN KINASE C, MU"/>
    <property type="match status" value="1"/>
</dbReference>
<evidence type="ECO:0000313" key="5">
    <source>
        <dbReference type="WBParaSite" id="PDA_v2.g4682.t1"/>
    </source>
</evidence>
<dbReference type="InterPro" id="IPR002219">
    <property type="entry name" value="PKC_DAG/PE"/>
</dbReference>
<evidence type="ECO:0000259" key="3">
    <source>
        <dbReference type="PROSITE" id="PS50081"/>
    </source>
</evidence>
<dbReference type="GO" id="GO:0004674">
    <property type="term" value="F:protein serine/threonine kinase activity"/>
    <property type="evidence" value="ECO:0007669"/>
    <property type="project" value="UniProtKB-KW"/>
</dbReference>
<reference evidence="5" key="1">
    <citation type="submission" date="2022-11" db="UniProtKB">
        <authorList>
            <consortium name="WormBaseParasite"/>
        </authorList>
    </citation>
    <scope>IDENTIFICATION</scope>
</reference>
<dbReference type="InterPro" id="IPR020454">
    <property type="entry name" value="DAG/PE-bd"/>
</dbReference>